<dbReference type="EMBL" id="FOYV01000001">
    <property type="protein sequence ID" value="SFR44072.1"/>
    <property type="molecule type" value="Genomic_DNA"/>
</dbReference>
<evidence type="ECO:0000313" key="3">
    <source>
        <dbReference type="Proteomes" id="UP000199290"/>
    </source>
</evidence>
<proteinExistence type="predicted"/>
<dbReference type="Proteomes" id="UP000199290">
    <property type="component" value="Unassembled WGS sequence"/>
</dbReference>
<dbReference type="STRING" id="375760.SAMN04488073_1279"/>
<accession>A0A1I6GPB4</accession>
<gene>
    <name evidence="2" type="ORF">SAMN04488073_1279</name>
</gene>
<dbReference type="AlphaFoldDB" id="A0A1I6GPB4"/>
<dbReference type="Pfam" id="PF13511">
    <property type="entry name" value="DUF4124"/>
    <property type="match status" value="1"/>
</dbReference>
<keyword evidence="3" id="KW-1185">Reference proteome</keyword>
<protein>
    <recommendedName>
        <fullName evidence="1">DUF4124 domain-containing protein</fullName>
    </recommendedName>
</protein>
<evidence type="ECO:0000259" key="1">
    <source>
        <dbReference type="Pfam" id="PF13511"/>
    </source>
</evidence>
<organism evidence="2 3">
    <name type="scientific">Marinobacter gudaonensis</name>
    <dbReference type="NCBI Taxonomy" id="375760"/>
    <lineage>
        <taxon>Bacteria</taxon>
        <taxon>Pseudomonadati</taxon>
        <taxon>Pseudomonadota</taxon>
        <taxon>Gammaproteobacteria</taxon>
        <taxon>Pseudomonadales</taxon>
        <taxon>Marinobacteraceae</taxon>
        <taxon>Marinobacter</taxon>
    </lineage>
</organism>
<evidence type="ECO:0000313" key="2">
    <source>
        <dbReference type="EMBL" id="SFR44072.1"/>
    </source>
</evidence>
<reference evidence="3" key="1">
    <citation type="submission" date="2016-10" db="EMBL/GenBank/DDBJ databases">
        <authorList>
            <person name="Varghese N."/>
            <person name="Submissions S."/>
        </authorList>
    </citation>
    <scope>NUCLEOTIDE SEQUENCE [LARGE SCALE GENOMIC DNA]</scope>
    <source>
        <strain evidence="3">CGMCC 1.6294</strain>
    </source>
</reference>
<feature type="domain" description="DUF4124" evidence="1">
    <location>
        <begin position="17"/>
        <end position="59"/>
    </location>
</feature>
<dbReference type="InterPro" id="IPR025392">
    <property type="entry name" value="DUF4124"/>
</dbReference>
<name>A0A1I6GPB4_9GAMM</name>
<sequence length="315" mass="36298">MISGSGTFAHTAVVFGMLMVLAGPGSAKIYKWVDENGQVHFSDRQDHRLEQEEVQVKPVASDWSPFEIDVRSPGADLSDDERQQVVAGVNNVYEFFDRVLSFDMNRTVPVNILILRDSKAYRTYLTRRSQGMAVASYGLYIPSEHQIVVYLRESRELTFQTIKHEVSHAVLDTIVPYAPAWLNEGLAEQMETIERDASGLYFERHEENRWVVAQARDQGVLTDIDKFLKLPSNQWRHADFSGRSSLRAQSGQFVYFLLSKPTRRNFVERLMHNFNRGDRTLSYYLVDDNYLGGVTMLGLDWRRWLHDQGEGIVRL</sequence>